<name>A0ABQ4B8Y0_9ACTN</name>
<evidence type="ECO:0000256" key="1">
    <source>
        <dbReference type="SAM" id="Phobius"/>
    </source>
</evidence>
<feature type="transmembrane region" description="Helical" evidence="1">
    <location>
        <begin position="40"/>
        <end position="61"/>
    </location>
</feature>
<dbReference type="RefSeq" id="WP_203825688.1">
    <property type="nucleotide sequence ID" value="NZ_BAAATY010000037.1"/>
</dbReference>
<evidence type="ECO:0000313" key="3">
    <source>
        <dbReference type="Proteomes" id="UP000624709"/>
    </source>
</evidence>
<keyword evidence="1" id="KW-1133">Transmembrane helix</keyword>
<accession>A0ABQ4B8Y0</accession>
<gene>
    <name evidence="2" type="ORF">Apa02nite_032670</name>
</gene>
<protein>
    <submittedName>
        <fullName evidence="2">Uncharacterized protein</fullName>
    </submittedName>
</protein>
<sequence length="248" mass="27131">MSARAAALWAIPFAIVGLLLRVAAHLTDFTLLVDPFPAGILLELLAFGLSVGLPLAAYLLLTRRDRVAPATWVLDPAGRRIVAGLAPRPAGLTLIGVALWAPLVLDTERVAGESYRQFAGFDPLAVVSLIGAALLFTALAVSVATGRPWVALDRDGIVRQDLFRRDRVGWDELTADQPTWWTRLRTRALQVGRIKLPVSSLHIDPTLMAFTIRNYRRVPELREQIGTAESLALLHDAYRSSFVDTLAP</sequence>
<organism evidence="2 3">
    <name type="scientific">Actinoplanes palleronii</name>
    <dbReference type="NCBI Taxonomy" id="113570"/>
    <lineage>
        <taxon>Bacteria</taxon>
        <taxon>Bacillati</taxon>
        <taxon>Actinomycetota</taxon>
        <taxon>Actinomycetes</taxon>
        <taxon>Micromonosporales</taxon>
        <taxon>Micromonosporaceae</taxon>
        <taxon>Actinoplanes</taxon>
    </lineage>
</organism>
<comment type="caution">
    <text evidence="2">The sequence shown here is derived from an EMBL/GenBank/DDBJ whole genome shotgun (WGS) entry which is preliminary data.</text>
</comment>
<proteinExistence type="predicted"/>
<evidence type="ECO:0000313" key="2">
    <source>
        <dbReference type="EMBL" id="GIE67159.1"/>
    </source>
</evidence>
<keyword evidence="1" id="KW-0472">Membrane</keyword>
<keyword evidence="3" id="KW-1185">Reference proteome</keyword>
<dbReference type="EMBL" id="BOMS01000045">
    <property type="protein sequence ID" value="GIE67159.1"/>
    <property type="molecule type" value="Genomic_DNA"/>
</dbReference>
<keyword evidence="1" id="KW-0812">Transmembrane</keyword>
<feature type="transmembrane region" description="Helical" evidence="1">
    <location>
        <begin position="123"/>
        <end position="144"/>
    </location>
</feature>
<dbReference type="Proteomes" id="UP000624709">
    <property type="component" value="Unassembled WGS sequence"/>
</dbReference>
<feature type="transmembrane region" description="Helical" evidence="1">
    <location>
        <begin position="81"/>
        <end position="103"/>
    </location>
</feature>
<reference evidence="2 3" key="1">
    <citation type="submission" date="2021-01" db="EMBL/GenBank/DDBJ databases">
        <title>Whole genome shotgun sequence of Actinoplanes palleronii NBRC 14916.</title>
        <authorList>
            <person name="Komaki H."/>
            <person name="Tamura T."/>
        </authorList>
    </citation>
    <scope>NUCLEOTIDE SEQUENCE [LARGE SCALE GENOMIC DNA]</scope>
    <source>
        <strain evidence="2 3">NBRC 14916</strain>
    </source>
</reference>